<proteinExistence type="inferred from homology"/>
<dbReference type="OrthoDB" id="1729737at2759"/>
<evidence type="ECO:0000256" key="6">
    <source>
        <dbReference type="PROSITE-ProRule" id="PRU00706"/>
    </source>
</evidence>
<evidence type="ECO:0000256" key="1">
    <source>
        <dbReference type="ARBA" id="ARBA00008142"/>
    </source>
</evidence>
<feature type="domain" description="Nucleoside diphosphate kinase-like" evidence="8">
    <location>
        <begin position="144"/>
        <end position="284"/>
    </location>
</feature>
<gene>
    <name evidence="9" type="ORF">J437_LFUL017852</name>
</gene>
<keyword evidence="10" id="KW-1185">Reference proteome</keyword>
<dbReference type="PROSITE" id="PS51374">
    <property type="entry name" value="NDPK_LIKE"/>
    <property type="match status" value="1"/>
</dbReference>
<keyword evidence="5" id="KW-0067">ATP-binding</keyword>
<dbReference type="InterPro" id="IPR034907">
    <property type="entry name" value="NDK-like_dom"/>
</dbReference>
<dbReference type="InterPro" id="IPR007858">
    <property type="entry name" value="Dpy-30_motif"/>
</dbReference>
<sequence length="362" mass="41167">MEENNSNGRGDPDDTAEKNEDVQNQENVSEVIHKLITDLAEELMIECVEKGKDQNMDDEHREFIEQESESIAEEYKRRIWERFFSLASETGYERDSILEIRILAYEEFDKMVKDFEEKLRRKLAFGSADSIGMSLKGDACLGRRTLAIIKPDAYKHADEIIYAMKKHGFVVVQERRVRLSPEQACLFYGEHLQKVFSSRLIGHLSSGPIVALCIASAHCPNTVAAWREIMGPSDVAEAAALFPNSLRAKYGNTGDQVKNALHGSHSIEDAAREIHFFFPEIILDPLTKIIDIGSILDKENQKILKKGLVMLCKEKPENPINWFAYWLLHNNPNQASCSLDAKPTIHFDDEFGTGKKCFMKLN</sequence>
<dbReference type="AlphaFoldDB" id="A0A8K0KD04"/>
<dbReference type="SMART" id="SM00562">
    <property type="entry name" value="NDK"/>
    <property type="match status" value="1"/>
</dbReference>
<dbReference type="Gene3D" id="3.30.70.141">
    <property type="entry name" value="Nucleoside diphosphate kinase-like domain"/>
    <property type="match status" value="1"/>
</dbReference>
<feature type="compositionally biased region" description="Basic and acidic residues" evidence="7">
    <location>
        <begin position="10"/>
        <end position="21"/>
    </location>
</feature>
<organism evidence="9 10">
    <name type="scientific">Ladona fulva</name>
    <name type="common">Scarce chaser dragonfly</name>
    <name type="synonym">Libellula fulva</name>
    <dbReference type="NCBI Taxonomy" id="123851"/>
    <lineage>
        <taxon>Eukaryota</taxon>
        <taxon>Metazoa</taxon>
        <taxon>Ecdysozoa</taxon>
        <taxon>Arthropoda</taxon>
        <taxon>Hexapoda</taxon>
        <taxon>Insecta</taxon>
        <taxon>Pterygota</taxon>
        <taxon>Palaeoptera</taxon>
        <taxon>Odonata</taxon>
        <taxon>Epiprocta</taxon>
        <taxon>Anisoptera</taxon>
        <taxon>Libelluloidea</taxon>
        <taxon>Libellulidae</taxon>
        <taxon>Ladona</taxon>
    </lineage>
</organism>
<comment type="caution">
    <text evidence="9">The sequence shown here is derived from an EMBL/GenBank/DDBJ whole genome shotgun (WGS) entry which is preliminary data.</text>
</comment>
<evidence type="ECO:0000256" key="2">
    <source>
        <dbReference type="ARBA" id="ARBA00022679"/>
    </source>
</evidence>
<dbReference type="GO" id="GO:0016301">
    <property type="term" value="F:kinase activity"/>
    <property type="evidence" value="ECO:0007669"/>
    <property type="project" value="UniProtKB-KW"/>
</dbReference>
<comment type="similarity">
    <text evidence="1 6">Belongs to the NDK family.</text>
</comment>
<protein>
    <recommendedName>
        <fullName evidence="8">Nucleoside diphosphate kinase-like domain-containing protein</fullName>
    </recommendedName>
</protein>
<dbReference type="EMBL" id="KZ308644">
    <property type="protein sequence ID" value="KAG8232712.1"/>
    <property type="molecule type" value="Genomic_DNA"/>
</dbReference>
<accession>A0A8K0KD04</accession>
<dbReference type="GO" id="GO:0005524">
    <property type="term" value="F:ATP binding"/>
    <property type="evidence" value="ECO:0007669"/>
    <property type="project" value="UniProtKB-KW"/>
</dbReference>
<evidence type="ECO:0000256" key="7">
    <source>
        <dbReference type="SAM" id="MobiDB-lite"/>
    </source>
</evidence>
<keyword evidence="2" id="KW-0808">Transferase</keyword>
<dbReference type="Pfam" id="PF00334">
    <property type="entry name" value="NDK"/>
    <property type="match status" value="1"/>
</dbReference>
<dbReference type="PANTHER" id="PTHR46161">
    <property type="entry name" value="NUCLEOSIDE DIPHOSPHATE KINASE"/>
    <property type="match status" value="1"/>
</dbReference>
<dbReference type="Pfam" id="PF05186">
    <property type="entry name" value="Dpy-30"/>
    <property type="match status" value="1"/>
</dbReference>
<keyword evidence="4" id="KW-0418">Kinase</keyword>
<dbReference type="PANTHER" id="PTHR46161:SF3">
    <property type="entry name" value="NUCLEOSIDE DIPHOSPHATE KINASE DDB_G0292928-RELATED"/>
    <property type="match status" value="1"/>
</dbReference>
<feature type="region of interest" description="Disordered" evidence="7">
    <location>
        <begin position="1"/>
        <end position="27"/>
    </location>
</feature>
<evidence type="ECO:0000259" key="8">
    <source>
        <dbReference type="SMART" id="SM00562"/>
    </source>
</evidence>
<dbReference type="InterPro" id="IPR036850">
    <property type="entry name" value="NDK-like_dom_sf"/>
</dbReference>
<reference evidence="9" key="2">
    <citation type="submission" date="2017-10" db="EMBL/GenBank/DDBJ databases">
        <title>Ladona fulva Genome sequencing and assembly.</title>
        <authorList>
            <person name="Murali S."/>
            <person name="Richards S."/>
            <person name="Bandaranaike D."/>
            <person name="Bellair M."/>
            <person name="Blankenburg K."/>
            <person name="Chao H."/>
            <person name="Dinh H."/>
            <person name="Doddapaneni H."/>
            <person name="Dugan-Rocha S."/>
            <person name="Elkadiri S."/>
            <person name="Gnanaolivu R."/>
            <person name="Hernandez B."/>
            <person name="Skinner E."/>
            <person name="Javaid M."/>
            <person name="Lee S."/>
            <person name="Li M."/>
            <person name="Ming W."/>
            <person name="Munidasa M."/>
            <person name="Muniz J."/>
            <person name="Nguyen L."/>
            <person name="Hughes D."/>
            <person name="Osuji N."/>
            <person name="Pu L.-L."/>
            <person name="Puazo M."/>
            <person name="Qu C."/>
            <person name="Quiroz J."/>
            <person name="Raj R."/>
            <person name="Weissenberger G."/>
            <person name="Xin Y."/>
            <person name="Zou X."/>
            <person name="Han Y."/>
            <person name="Worley K."/>
            <person name="Muzny D."/>
            <person name="Gibbs R."/>
        </authorList>
    </citation>
    <scope>NUCLEOTIDE SEQUENCE</scope>
    <source>
        <strain evidence="9">Sampled in the wild</strain>
    </source>
</reference>
<name>A0A8K0KD04_LADFU</name>
<dbReference type="Gene3D" id="1.20.890.10">
    <property type="entry name" value="cAMP-dependent protein kinase regulatory subunit, dimerization-anchoring domain"/>
    <property type="match status" value="1"/>
</dbReference>
<evidence type="ECO:0000313" key="10">
    <source>
        <dbReference type="Proteomes" id="UP000792457"/>
    </source>
</evidence>
<evidence type="ECO:0000256" key="5">
    <source>
        <dbReference type="ARBA" id="ARBA00022840"/>
    </source>
</evidence>
<reference evidence="9" key="1">
    <citation type="submission" date="2013-04" db="EMBL/GenBank/DDBJ databases">
        <authorList>
            <person name="Qu J."/>
            <person name="Murali S.C."/>
            <person name="Bandaranaike D."/>
            <person name="Bellair M."/>
            <person name="Blankenburg K."/>
            <person name="Chao H."/>
            <person name="Dinh H."/>
            <person name="Doddapaneni H."/>
            <person name="Downs B."/>
            <person name="Dugan-Rocha S."/>
            <person name="Elkadiri S."/>
            <person name="Gnanaolivu R.D."/>
            <person name="Hernandez B."/>
            <person name="Javaid M."/>
            <person name="Jayaseelan J.C."/>
            <person name="Lee S."/>
            <person name="Li M."/>
            <person name="Ming W."/>
            <person name="Munidasa M."/>
            <person name="Muniz J."/>
            <person name="Nguyen L."/>
            <person name="Ongeri F."/>
            <person name="Osuji N."/>
            <person name="Pu L.-L."/>
            <person name="Puazo M."/>
            <person name="Qu C."/>
            <person name="Quiroz J."/>
            <person name="Raj R."/>
            <person name="Weissenberger G."/>
            <person name="Xin Y."/>
            <person name="Zou X."/>
            <person name="Han Y."/>
            <person name="Richards S."/>
            <person name="Worley K."/>
            <person name="Muzny D."/>
            <person name="Gibbs R."/>
        </authorList>
    </citation>
    <scope>NUCLEOTIDE SEQUENCE</scope>
    <source>
        <strain evidence="9">Sampled in the wild</strain>
    </source>
</reference>
<comment type="caution">
    <text evidence="6">Lacks conserved residue(s) required for the propagation of feature annotation.</text>
</comment>
<dbReference type="Proteomes" id="UP000792457">
    <property type="component" value="Unassembled WGS sequence"/>
</dbReference>
<evidence type="ECO:0000256" key="4">
    <source>
        <dbReference type="ARBA" id="ARBA00022777"/>
    </source>
</evidence>
<evidence type="ECO:0000256" key="3">
    <source>
        <dbReference type="ARBA" id="ARBA00022741"/>
    </source>
</evidence>
<dbReference type="CDD" id="cd22970">
    <property type="entry name" value="DD_NDKH5-like"/>
    <property type="match status" value="1"/>
</dbReference>
<evidence type="ECO:0000313" key="9">
    <source>
        <dbReference type="EMBL" id="KAG8232712.1"/>
    </source>
</evidence>
<dbReference type="SUPFAM" id="SSF54919">
    <property type="entry name" value="Nucleoside diphosphate kinase, NDK"/>
    <property type="match status" value="1"/>
</dbReference>
<keyword evidence="3" id="KW-0547">Nucleotide-binding</keyword>